<reference evidence="1 2" key="1">
    <citation type="submission" date="2019-05" db="EMBL/GenBank/DDBJ databases">
        <title>Another draft genome of Portunus trituberculatus and its Hox gene families provides insights of decapod evolution.</title>
        <authorList>
            <person name="Jeong J.-H."/>
            <person name="Song I."/>
            <person name="Kim S."/>
            <person name="Choi T."/>
            <person name="Kim D."/>
            <person name="Ryu S."/>
            <person name="Kim W."/>
        </authorList>
    </citation>
    <scope>NUCLEOTIDE SEQUENCE [LARGE SCALE GENOMIC DNA]</scope>
    <source>
        <tissue evidence="1">Muscle</tissue>
    </source>
</reference>
<organism evidence="1 2">
    <name type="scientific">Portunus trituberculatus</name>
    <name type="common">Swimming crab</name>
    <name type="synonym">Neptunus trituberculatus</name>
    <dbReference type="NCBI Taxonomy" id="210409"/>
    <lineage>
        <taxon>Eukaryota</taxon>
        <taxon>Metazoa</taxon>
        <taxon>Ecdysozoa</taxon>
        <taxon>Arthropoda</taxon>
        <taxon>Crustacea</taxon>
        <taxon>Multicrustacea</taxon>
        <taxon>Malacostraca</taxon>
        <taxon>Eumalacostraca</taxon>
        <taxon>Eucarida</taxon>
        <taxon>Decapoda</taxon>
        <taxon>Pleocyemata</taxon>
        <taxon>Brachyura</taxon>
        <taxon>Eubrachyura</taxon>
        <taxon>Portunoidea</taxon>
        <taxon>Portunidae</taxon>
        <taxon>Portuninae</taxon>
        <taxon>Portunus</taxon>
    </lineage>
</organism>
<evidence type="ECO:0000313" key="2">
    <source>
        <dbReference type="Proteomes" id="UP000324222"/>
    </source>
</evidence>
<name>A0A5B7D5H5_PORTR</name>
<sequence length="76" mass="7950">MVVVKVAEADTSVLTSKGLSISSSSNILRGKDVERLKGVSGGTPSGRLRLIQRRTAERGSLALNSCTNGVPLGKRI</sequence>
<dbReference type="EMBL" id="VSRR010000516">
    <property type="protein sequence ID" value="MPC16554.1"/>
    <property type="molecule type" value="Genomic_DNA"/>
</dbReference>
<accession>A0A5B7D5H5</accession>
<protein>
    <submittedName>
        <fullName evidence="1">Uncharacterized protein</fullName>
    </submittedName>
</protein>
<dbReference type="AlphaFoldDB" id="A0A5B7D5H5"/>
<keyword evidence="2" id="KW-1185">Reference proteome</keyword>
<dbReference type="Proteomes" id="UP000324222">
    <property type="component" value="Unassembled WGS sequence"/>
</dbReference>
<proteinExistence type="predicted"/>
<evidence type="ECO:0000313" key="1">
    <source>
        <dbReference type="EMBL" id="MPC16554.1"/>
    </source>
</evidence>
<gene>
    <name evidence="1" type="ORF">E2C01_009382</name>
</gene>
<comment type="caution">
    <text evidence="1">The sequence shown here is derived from an EMBL/GenBank/DDBJ whole genome shotgun (WGS) entry which is preliminary data.</text>
</comment>